<evidence type="ECO:0000313" key="1">
    <source>
        <dbReference type="EMBL" id="MBB3192998.1"/>
    </source>
</evidence>
<dbReference type="InterPro" id="IPR012902">
    <property type="entry name" value="N_methyl_site"/>
</dbReference>
<dbReference type="NCBIfam" id="TIGR02532">
    <property type="entry name" value="IV_pilin_GFxxxE"/>
    <property type="match status" value="1"/>
</dbReference>
<dbReference type="RefSeq" id="WP_184294262.1">
    <property type="nucleotide sequence ID" value="NZ_JACHXO010000001.1"/>
</dbReference>
<reference evidence="1 2" key="1">
    <citation type="submission" date="2020-08" db="EMBL/GenBank/DDBJ databases">
        <title>Genomic Encyclopedia of Type Strains, Phase III (KMG-III): the genomes of soil and plant-associated and newly described type strains.</title>
        <authorList>
            <person name="Whitman W."/>
        </authorList>
    </citation>
    <scope>NUCLEOTIDE SEQUENCE [LARGE SCALE GENOMIC DNA]</scope>
    <source>
        <strain evidence="1 2">CECT 7247</strain>
    </source>
</reference>
<dbReference type="PROSITE" id="PS00409">
    <property type="entry name" value="PROKAR_NTER_METHYL"/>
    <property type="match status" value="1"/>
</dbReference>
<dbReference type="InterPro" id="IPR045584">
    <property type="entry name" value="Pilin-like"/>
</dbReference>
<dbReference type="InterPro" id="IPR031982">
    <property type="entry name" value="PilE-like"/>
</dbReference>
<keyword evidence="2" id="KW-1185">Reference proteome</keyword>
<gene>
    <name evidence="1" type="ORF">FHS28_000363</name>
</gene>
<dbReference type="Pfam" id="PF07963">
    <property type="entry name" value="N_methyl"/>
    <property type="match status" value="1"/>
</dbReference>
<comment type="caution">
    <text evidence="1">The sequence shown here is derived from an EMBL/GenBank/DDBJ whole genome shotgun (WGS) entry which is preliminary data.</text>
</comment>
<evidence type="ECO:0000313" key="2">
    <source>
        <dbReference type="Proteomes" id="UP000574369"/>
    </source>
</evidence>
<sequence length="145" mass="16103">MRTSFCFARPRGFTLLELAVTLLLLSVLTAVALPGYRAQWRASHRSEGVQALTSLQLAQESFRNRQTRYAQSLAELLMPELSPNGRFRLSVLQAAADGFTLEAEAVGDQSRDERCQRLRLVQAQGQIQLFSYGAGQTPSTGCWPQ</sequence>
<dbReference type="Gene3D" id="3.30.700.10">
    <property type="entry name" value="Glycoprotein, Type 4 Pilin"/>
    <property type="match status" value="1"/>
</dbReference>
<proteinExistence type="predicted"/>
<protein>
    <submittedName>
        <fullName evidence="1">Type IV pilus assembly protein PilE</fullName>
    </submittedName>
</protein>
<dbReference type="Proteomes" id="UP000574369">
    <property type="component" value="Unassembled WGS sequence"/>
</dbReference>
<dbReference type="Pfam" id="PF16732">
    <property type="entry name" value="ComP_DUS"/>
    <property type="match status" value="1"/>
</dbReference>
<accession>A0ABR6GLL4</accession>
<organism evidence="1 2">
    <name type="scientific">Roseateles terrae</name>
    <dbReference type="NCBI Taxonomy" id="431060"/>
    <lineage>
        <taxon>Bacteria</taxon>
        <taxon>Pseudomonadati</taxon>
        <taxon>Pseudomonadota</taxon>
        <taxon>Betaproteobacteria</taxon>
        <taxon>Burkholderiales</taxon>
        <taxon>Sphaerotilaceae</taxon>
        <taxon>Roseateles</taxon>
    </lineage>
</organism>
<name>A0ABR6GLL4_9BURK</name>
<dbReference type="SUPFAM" id="SSF54523">
    <property type="entry name" value="Pili subunits"/>
    <property type="match status" value="1"/>
</dbReference>
<dbReference type="EMBL" id="JACHXO010000001">
    <property type="protein sequence ID" value="MBB3192998.1"/>
    <property type="molecule type" value="Genomic_DNA"/>
</dbReference>